<sequence>MLVLAQLVPSLLLIFIPLILILFINKIFTSKTTAHDCLLLEQEQHIPLTVQRHNYLPILHLSPLWSFWKTKQYDGQSIYGTFLEKCSWRPLVCWHYKCCAETWKFQRQIANHEFRTKSLRKFIEIVLTLSFLIALYPFNQMLPRLKRKLKGFLILSLRKDPKKGTRDCPRPWLEKEMAFLQMKRVVAVVLKRFRVVSLAEEGFEQIYVPNLTTLPIRIEERLE</sequence>
<keyword evidence="3" id="KW-1185">Reference proteome</keyword>
<keyword evidence="1" id="KW-0812">Transmembrane</keyword>
<organism evidence="2 3">
    <name type="scientific">Carnegiea gigantea</name>
    <dbReference type="NCBI Taxonomy" id="171969"/>
    <lineage>
        <taxon>Eukaryota</taxon>
        <taxon>Viridiplantae</taxon>
        <taxon>Streptophyta</taxon>
        <taxon>Embryophyta</taxon>
        <taxon>Tracheophyta</taxon>
        <taxon>Spermatophyta</taxon>
        <taxon>Magnoliopsida</taxon>
        <taxon>eudicotyledons</taxon>
        <taxon>Gunneridae</taxon>
        <taxon>Pentapetalae</taxon>
        <taxon>Caryophyllales</taxon>
        <taxon>Cactineae</taxon>
        <taxon>Cactaceae</taxon>
        <taxon>Cactoideae</taxon>
        <taxon>Echinocereeae</taxon>
        <taxon>Carnegiea</taxon>
    </lineage>
</organism>
<feature type="transmembrane region" description="Helical" evidence="1">
    <location>
        <begin position="6"/>
        <end position="24"/>
    </location>
</feature>
<name>A0A9Q1JZV4_9CARY</name>
<dbReference type="AlphaFoldDB" id="A0A9Q1JZV4"/>
<accession>A0A9Q1JZV4</accession>
<feature type="transmembrane region" description="Helical" evidence="1">
    <location>
        <begin position="122"/>
        <end position="138"/>
    </location>
</feature>
<evidence type="ECO:0000256" key="1">
    <source>
        <dbReference type="SAM" id="Phobius"/>
    </source>
</evidence>
<protein>
    <submittedName>
        <fullName evidence="2">Uncharacterized protein</fullName>
    </submittedName>
</protein>
<dbReference type="OrthoDB" id="1470350at2759"/>
<keyword evidence="1" id="KW-0472">Membrane</keyword>
<proteinExistence type="predicted"/>
<comment type="caution">
    <text evidence="2">The sequence shown here is derived from an EMBL/GenBank/DDBJ whole genome shotgun (WGS) entry which is preliminary data.</text>
</comment>
<evidence type="ECO:0000313" key="3">
    <source>
        <dbReference type="Proteomes" id="UP001153076"/>
    </source>
</evidence>
<reference evidence="2" key="1">
    <citation type="submission" date="2022-04" db="EMBL/GenBank/DDBJ databases">
        <title>Carnegiea gigantea Genome sequencing and assembly v2.</title>
        <authorList>
            <person name="Copetti D."/>
            <person name="Sanderson M.J."/>
            <person name="Burquez A."/>
            <person name="Wojciechowski M.F."/>
        </authorList>
    </citation>
    <scope>NUCLEOTIDE SEQUENCE</scope>
    <source>
        <strain evidence="2">SGP5-SGP5p</strain>
        <tissue evidence="2">Aerial part</tissue>
    </source>
</reference>
<dbReference type="EMBL" id="JAKOGI010000475">
    <property type="protein sequence ID" value="KAJ8434486.1"/>
    <property type="molecule type" value="Genomic_DNA"/>
</dbReference>
<evidence type="ECO:0000313" key="2">
    <source>
        <dbReference type="EMBL" id="KAJ8434486.1"/>
    </source>
</evidence>
<gene>
    <name evidence="2" type="ORF">Cgig2_032663</name>
</gene>
<dbReference type="Proteomes" id="UP001153076">
    <property type="component" value="Unassembled WGS sequence"/>
</dbReference>
<keyword evidence="1" id="KW-1133">Transmembrane helix</keyword>